<gene>
    <name evidence="1" type="ORF">AAF712_016899</name>
</gene>
<reference evidence="1 2" key="1">
    <citation type="submission" date="2024-05" db="EMBL/GenBank/DDBJ databases">
        <title>A draft genome resource for the thread blight pathogen Marasmius tenuissimus strain MS-2.</title>
        <authorList>
            <person name="Yulfo-Soto G.E."/>
            <person name="Baruah I.K."/>
            <person name="Amoako-Attah I."/>
            <person name="Bukari Y."/>
            <person name="Meinhardt L.W."/>
            <person name="Bailey B.A."/>
            <person name="Cohen S.P."/>
        </authorList>
    </citation>
    <scope>NUCLEOTIDE SEQUENCE [LARGE SCALE GENOMIC DNA]</scope>
    <source>
        <strain evidence="1 2">MS-2</strain>
    </source>
</reference>
<dbReference type="Proteomes" id="UP001437256">
    <property type="component" value="Unassembled WGS sequence"/>
</dbReference>
<dbReference type="EMBL" id="JBBXMP010001723">
    <property type="protein sequence ID" value="KAL0056497.1"/>
    <property type="molecule type" value="Genomic_DNA"/>
</dbReference>
<feature type="non-terminal residue" evidence="1">
    <location>
        <position position="107"/>
    </location>
</feature>
<sequence>MDIMDDWAAVDFDVAKRSEERTNGVRFMYQFRGLRWFMSMFRDMPSTWPFIQTVLESFNAKEMFPVVFVHWAGLYTWTEPTQEDIPELVQGGFLKEKHHELGLAVPS</sequence>
<comment type="caution">
    <text evidence="1">The sequence shown here is derived from an EMBL/GenBank/DDBJ whole genome shotgun (WGS) entry which is preliminary data.</text>
</comment>
<evidence type="ECO:0000313" key="1">
    <source>
        <dbReference type="EMBL" id="KAL0056497.1"/>
    </source>
</evidence>
<accession>A0ABR2Z5L2</accession>
<proteinExistence type="predicted"/>
<organism evidence="1 2">
    <name type="scientific">Marasmius tenuissimus</name>
    <dbReference type="NCBI Taxonomy" id="585030"/>
    <lineage>
        <taxon>Eukaryota</taxon>
        <taxon>Fungi</taxon>
        <taxon>Dikarya</taxon>
        <taxon>Basidiomycota</taxon>
        <taxon>Agaricomycotina</taxon>
        <taxon>Agaricomycetes</taxon>
        <taxon>Agaricomycetidae</taxon>
        <taxon>Agaricales</taxon>
        <taxon>Marasmiineae</taxon>
        <taxon>Marasmiaceae</taxon>
        <taxon>Marasmius</taxon>
    </lineage>
</organism>
<keyword evidence="2" id="KW-1185">Reference proteome</keyword>
<evidence type="ECO:0000313" key="2">
    <source>
        <dbReference type="Proteomes" id="UP001437256"/>
    </source>
</evidence>
<protein>
    <submittedName>
        <fullName evidence="1">Uncharacterized protein</fullName>
    </submittedName>
</protein>
<name>A0ABR2Z5L2_9AGAR</name>